<sequence>MQRKLHKNSGSPTRPLKNSGNHIQFTNLAPQTPTEHYWASRAQKAEALLAAREKHYEEIGRVREEESSKRNTELRALEEKLREKHSKLEKLLFVLVGIVVFLVALLVYLVTTSRNPTQAANLGYAVTAPLVSLLRWPTTSLGLLQHDSAKDRSGGRLNLHFHFPSHFTIPILSPWTSVVERQTSHVSSAAGSSSSYLIFISLLAVAASLVVYFHFSQRSSSSQKAASEHRSPNPSTGRIWQLLSPLLGAATSSSLLGVAWKWGYELLRLFGLVRR</sequence>
<accession>A0A8H5G203</accession>
<keyword evidence="4" id="KW-1185">Reference proteome</keyword>
<keyword evidence="2" id="KW-1133">Transmembrane helix</keyword>
<organism evidence="3 4">
    <name type="scientific">Leucocoprinus leucothites</name>
    <dbReference type="NCBI Taxonomy" id="201217"/>
    <lineage>
        <taxon>Eukaryota</taxon>
        <taxon>Fungi</taxon>
        <taxon>Dikarya</taxon>
        <taxon>Basidiomycota</taxon>
        <taxon>Agaricomycotina</taxon>
        <taxon>Agaricomycetes</taxon>
        <taxon>Agaricomycetidae</taxon>
        <taxon>Agaricales</taxon>
        <taxon>Agaricineae</taxon>
        <taxon>Agaricaceae</taxon>
        <taxon>Leucocoprinus</taxon>
    </lineage>
</organism>
<dbReference type="OrthoDB" id="3265172at2759"/>
<evidence type="ECO:0000313" key="4">
    <source>
        <dbReference type="Proteomes" id="UP000559027"/>
    </source>
</evidence>
<feature type="transmembrane region" description="Helical" evidence="2">
    <location>
        <begin position="196"/>
        <end position="215"/>
    </location>
</feature>
<dbReference type="EMBL" id="JAACJO010000006">
    <property type="protein sequence ID" value="KAF5356863.1"/>
    <property type="molecule type" value="Genomic_DNA"/>
</dbReference>
<feature type="transmembrane region" description="Helical" evidence="2">
    <location>
        <begin position="122"/>
        <end position="145"/>
    </location>
</feature>
<dbReference type="Proteomes" id="UP000559027">
    <property type="component" value="Unassembled WGS sequence"/>
</dbReference>
<feature type="transmembrane region" description="Helical" evidence="2">
    <location>
        <begin position="91"/>
        <end position="110"/>
    </location>
</feature>
<feature type="region of interest" description="Disordered" evidence="1">
    <location>
        <begin position="1"/>
        <end position="26"/>
    </location>
</feature>
<dbReference type="AlphaFoldDB" id="A0A8H5G203"/>
<proteinExistence type="predicted"/>
<protein>
    <submittedName>
        <fullName evidence="3">Uncharacterized protein</fullName>
    </submittedName>
</protein>
<reference evidence="3 4" key="1">
    <citation type="journal article" date="2020" name="ISME J.">
        <title>Uncovering the hidden diversity of litter-decomposition mechanisms in mushroom-forming fungi.</title>
        <authorList>
            <person name="Floudas D."/>
            <person name="Bentzer J."/>
            <person name="Ahren D."/>
            <person name="Johansson T."/>
            <person name="Persson P."/>
            <person name="Tunlid A."/>
        </authorList>
    </citation>
    <scope>NUCLEOTIDE SEQUENCE [LARGE SCALE GENOMIC DNA]</scope>
    <source>
        <strain evidence="3 4">CBS 146.42</strain>
    </source>
</reference>
<evidence type="ECO:0000256" key="2">
    <source>
        <dbReference type="SAM" id="Phobius"/>
    </source>
</evidence>
<keyword evidence="2" id="KW-0472">Membrane</keyword>
<evidence type="ECO:0000256" key="1">
    <source>
        <dbReference type="SAM" id="MobiDB-lite"/>
    </source>
</evidence>
<feature type="compositionally biased region" description="Polar residues" evidence="1">
    <location>
        <begin position="8"/>
        <end position="26"/>
    </location>
</feature>
<comment type="caution">
    <text evidence="3">The sequence shown here is derived from an EMBL/GenBank/DDBJ whole genome shotgun (WGS) entry which is preliminary data.</text>
</comment>
<evidence type="ECO:0000313" key="3">
    <source>
        <dbReference type="EMBL" id="KAF5356863.1"/>
    </source>
</evidence>
<name>A0A8H5G203_9AGAR</name>
<feature type="transmembrane region" description="Helical" evidence="2">
    <location>
        <begin position="157"/>
        <end position="176"/>
    </location>
</feature>
<keyword evidence="2" id="KW-0812">Transmembrane</keyword>
<gene>
    <name evidence="3" type="ORF">D9756_006449</name>
</gene>